<dbReference type="AlphaFoldDB" id="A0A840LII8"/>
<organism evidence="2 3">
    <name type="scientific">Roseateles oligotrophus</name>
    <dbReference type="NCBI Taxonomy" id="1769250"/>
    <lineage>
        <taxon>Bacteria</taxon>
        <taxon>Pseudomonadati</taxon>
        <taxon>Pseudomonadota</taxon>
        <taxon>Betaproteobacteria</taxon>
        <taxon>Burkholderiales</taxon>
        <taxon>Sphaerotilaceae</taxon>
        <taxon>Roseateles</taxon>
    </lineage>
</organism>
<evidence type="ECO:0000313" key="3">
    <source>
        <dbReference type="Proteomes" id="UP000562027"/>
    </source>
</evidence>
<keyword evidence="2" id="KW-0378">Hydrolase</keyword>
<dbReference type="GO" id="GO:0008270">
    <property type="term" value="F:zinc ion binding"/>
    <property type="evidence" value="ECO:0007669"/>
    <property type="project" value="InterPro"/>
</dbReference>
<keyword evidence="3" id="KW-1185">Reference proteome</keyword>
<dbReference type="GO" id="GO:0003676">
    <property type="term" value="F:nucleic acid binding"/>
    <property type="evidence" value="ECO:0007669"/>
    <property type="project" value="InterPro"/>
</dbReference>
<comment type="caution">
    <text evidence="2">The sequence shown here is derived from an EMBL/GenBank/DDBJ whole genome shotgun (WGS) entry which is preliminary data.</text>
</comment>
<dbReference type="SMART" id="SM00507">
    <property type="entry name" value="HNHc"/>
    <property type="match status" value="1"/>
</dbReference>
<dbReference type="Gene3D" id="1.10.30.50">
    <property type="match status" value="1"/>
</dbReference>
<feature type="domain" description="HNH nuclease" evidence="1">
    <location>
        <begin position="183"/>
        <end position="242"/>
    </location>
</feature>
<dbReference type="Pfam" id="PF01844">
    <property type="entry name" value="HNH"/>
    <property type="match status" value="1"/>
</dbReference>
<dbReference type="Proteomes" id="UP000562027">
    <property type="component" value="Unassembled WGS sequence"/>
</dbReference>
<dbReference type="GO" id="GO:0004519">
    <property type="term" value="F:endonuclease activity"/>
    <property type="evidence" value="ECO:0007669"/>
    <property type="project" value="UniProtKB-KW"/>
</dbReference>
<evidence type="ECO:0000259" key="1">
    <source>
        <dbReference type="SMART" id="SM00507"/>
    </source>
</evidence>
<proteinExistence type="predicted"/>
<name>A0A840LII8_9BURK</name>
<protein>
    <submittedName>
        <fullName evidence="2">5-methylcytosine-specific restriction endonuclease McrA</fullName>
    </submittedName>
</protein>
<sequence length="301" mass="33550">MNLFVINTDLKDDAVDAEHHWFHRGIAVTSGGARYRNGLQRPRGGDLLALYVNGRGIAAVGRAVNDTVVDVHGDGLVNPKEQEEYHRAVVWQYDLRDKPITVSDLRKLSIFGQNAVSQVKLTSAYQGFLQLLAGRPANPQSDRTELRRSAALVQKTGPLTRPAGSRNPVQKQATGLVFDRDPAVKAWTLRRSKGLCECCRKKAPFTDKDGIPYLESHHIVHLANGGPDTPDNAASVCPNCHRELHHASASWWRNCAFTFSRLRMPLTGRWRSDCRHPTKGAFPWPTETFKGKDVQAALKFE</sequence>
<reference evidence="2 3" key="1">
    <citation type="submission" date="2020-08" db="EMBL/GenBank/DDBJ databases">
        <title>Functional genomics of gut bacteria from endangered species of beetles.</title>
        <authorList>
            <person name="Carlos-Shanley C."/>
        </authorList>
    </citation>
    <scope>NUCLEOTIDE SEQUENCE [LARGE SCALE GENOMIC DNA]</scope>
    <source>
        <strain evidence="2 3">S00239</strain>
    </source>
</reference>
<dbReference type="CDD" id="cd00085">
    <property type="entry name" value="HNHc"/>
    <property type="match status" value="1"/>
</dbReference>
<dbReference type="RefSeq" id="WP_246448615.1">
    <property type="nucleotide sequence ID" value="NZ_JACHLP010000013.1"/>
</dbReference>
<evidence type="ECO:0000313" key="2">
    <source>
        <dbReference type="EMBL" id="MBB4846018.1"/>
    </source>
</evidence>
<dbReference type="EMBL" id="JACHLP010000013">
    <property type="protein sequence ID" value="MBB4846018.1"/>
    <property type="molecule type" value="Genomic_DNA"/>
</dbReference>
<accession>A0A840LII8</accession>
<keyword evidence="2" id="KW-0255">Endonuclease</keyword>
<keyword evidence="2" id="KW-0540">Nuclease</keyword>
<dbReference type="InterPro" id="IPR002711">
    <property type="entry name" value="HNH"/>
</dbReference>
<dbReference type="InterPro" id="IPR003615">
    <property type="entry name" value="HNH_nuc"/>
</dbReference>
<gene>
    <name evidence="2" type="ORF">HNP55_004572</name>
</gene>